<proteinExistence type="predicted"/>
<evidence type="ECO:0008006" key="3">
    <source>
        <dbReference type="Google" id="ProtNLM"/>
    </source>
</evidence>
<name>A0A9P5Z765_9AGAR</name>
<reference evidence="1" key="1">
    <citation type="submission" date="2020-11" db="EMBL/GenBank/DDBJ databases">
        <authorList>
            <consortium name="DOE Joint Genome Institute"/>
            <person name="Ahrendt S."/>
            <person name="Riley R."/>
            <person name="Andreopoulos W."/>
            <person name="Labutti K."/>
            <person name="Pangilinan J."/>
            <person name="Ruiz-Duenas F.J."/>
            <person name="Barrasa J.M."/>
            <person name="Sanchez-Garcia M."/>
            <person name="Camarero S."/>
            <person name="Miyauchi S."/>
            <person name="Serrano A."/>
            <person name="Linde D."/>
            <person name="Babiker R."/>
            <person name="Drula E."/>
            <person name="Ayuso-Fernandez I."/>
            <person name="Pacheco R."/>
            <person name="Padilla G."/>
            <person name="Ferreira P."/>
            <person name="Barriuso J."/>
            <person name="Kellner H."/>
            <person name="Castanera R."/>
            <person name="Alfaro M."/>
            <person name="Ramirez L."/>
            <person name="Pisabarro A.G."/>
            <person name="Kuo A."/>
            <person name="Tritt A."/>
            <person name="Lipzen A."/>
            <person name="He G."/>
            <person name="Yan M."/>
            <person name="Ng V."/>
            <person name="Cullen D."/>
            <person name="Martin F."/>
            <person name="Rosso M.-N."/>
            <person name="Henrissat B."/>
            <person name="Hibbett D."/>
            <person name="Martinez A.T."/>
            <person name="Grigoriev I.V."/>
        </authorList>
    </citation>
    <scope>NUCLEOTIDE SEQUENCE</scope>
    <source>
        <strain evidence="1">CIRM-BRFM 674</strain>
    </source>
</reference>
<accession>A0A9P5Z765</accession>
<keyword evidence="2" id="KW-1185">Reference proteome</keyword>
<dbReference type="AlphaFoldDB" id="A0A9P5Z765"/>
<comment type="caution">
    <text evidence="1">The sequence shown here is derived from an EMBL/GenBank/DDBJ whole genome shotgun (WGS) entry which is preliminary data.</text>
</comment>
<dbReference type="OrthoDB" id="3133596at2759"/>
<evidence type="ECO:0000313" key="1">
    <source>
        <dbReference type="EMBL" id="KAF9482252.1"/>
    </source>
</evidence>
<organism evidence="1 2">
    <name type="scientific">Pholiota conissans</name>
    <dbReference type="NCBI Taxonomy" id="109636"/>
    <lineage>
        <taxon>Eukaryota</taxon>
        <taxon>Fungi</taxon>
        <taxon>Dikarya</taxon>
        <taxon>Basidiomycota</taxon>
        <taxon>Agaricomycotina</taxon>
        <taxon>Agaricomycetes</taxon>
        <taxon>Agaricomycetidae</taxon>
        <taxon>Agaricales</taxon>
        <taxon>Agaricineae</taxon>
        <taxon>Strophariaceae</taxon>
        <taxon>Pholiota</taxon>
    </lineage>
</organism>
<dbReference type="Proteomes" id="UP000807469">
    <property type="component" value="Unassembled WGS sequence"/>
</dbReference>
<dbReference type="EMBL" id="MU155168">
    <property type="protein sequence ID" value="KAF9482252.1"/>
    <property type="molecule type" value="Genomic_DNA"/>
</dbReference>
<sequence length="215" mass="24369">MSSTPSSAEGPERGGIVTTATDDRCLISNVHEGYAVEYVHALRRSSSNTLLTQLECAFGMVRGTLNVDTRLNTFKLASNLRCMFEKGWLFFIPEKKELTKYLNGGKPDLKYDGENQISYKYKLVASPELFDFPILRTDNSQHIIYSYPFTSFPVLESHVHPVYMICHFGQATESTPFAVIRANPHLLDELTMTAEIYERWTRALPSPEFLANFAP</sequence>
<gene>
    <name evidence="1" type="ORF">BDN70DRAFT_875363</name>
</gene>
<evidence type="ECO:0000313" key="2">
    <source>
        <dbReference type="Proteomes" id="UP000807469"/>
    </source>
</evidence>
<protein>
    <recommendedName>
        <fullName evidence="3">HNH nuclease domain-containing protein</fullName>
    </recommendedName>
</protein>